<name>A0ABY6UTK3_BIOOC</name>
<evidence type="ECO:0000256" key="1">
    <source>
        <dbReference type="SAM" id="MobiDB-lite"/>
    </source>
</evidence>
<feature type="compositionally biased region" description="Basic and acidic residues" evidence="1">
    <location>
        <begin position="205"/>
        <end position="228"/>
    </location>
</feature>
<evidence type="ECO:0000313" key="3">
    <source>
        <dbReference type="Proteomes" id="UP000766486"/>
    </source>
</evidence>
<gene>
    <name evidence="2" type="ORF">CLO192961_LOCUS384098</name>
</gene>
<keyword evidence="3" id="KW-1185">Reference proteome</keyword>
<organism evidence="2 3">
    <name type="scientific">Bionectria ochroleuca</name>
    <name type="common">Gliocladium roseum</name>
    <dbReference type="NCBI Taxonomy" id="29856"/>
    <lineage>
        <taxon>Eukaryota</taxon>
        <taxon>Fungi</taxon>
        <taxon>Dikarya</taxon>
        <taxon>Ascomycota</taxon>
        <taxon>Pezizomycotina</taxon>
        <taxon>Sordariomycetes</taxon>
        <taxon>Hypocreomycetidae</taxon>
        <taxon>Hypocreales</taxon>
        <taxon>Bionectriaceae</taxon>
        <taxon>Clonostachys</taxon>
    </lineage>
</organism>
<protein>
    <submittedName>
        <fullName evidence="2">Uncharacterized protein</fullName>
    </submittedName>
</protein>
<comment type="caution">
    <text evidence="2">The sequence shown here is derived from an EMBL/GenBank/DDBJ whole genome shotgun (WGS) entry which is preliminary data.</text>
</comment>
<evidence type="ECO:0000313" key="2">
    <source>
        <dbReference type="EMBL" id="VUC34548.1"/>
    </source>
</evidence>
<dbReference type="Proteomes" id="UP000766486">
    <property type="component" value="Unassembled WGS sequence"/>
</dbReference>
<accession>A0ABY6UTK3</accession>
<reference evidence="2 3" key="1">
    <citation type="submission" date="2019-06" db="EMBL/GenBank/DDBJ databases">
        <authorList>
            <person name="Broberg M."/>
        </authorList>
    </citation>
    <scope>NUCLEOTIDE SEQUENCE [LARGE SCALE GENOMIC DNA]</scope>
</reference>
<dbReference type="EMBL" id="CABFNS010000888">
    <property type="protein sequence ID" value="VUC34548.1"/>
    <property type="molecule type" value="Genomic_DNA"/>
</dbReference>
<feature type="region of interest" description="Disordered" evidence="1">
    <location>
        <begin position="120"/>
        <end position="230"/>
    </location>
</feature>
<proteinExistence type="predicted"/>
<sequence length="356" mass="40176">MADTTIDRPAIYLHVEMGVSWRPRKRSPKNHTITYASKAAREHLASVSQQNLPLPPAGLQHQPAQYQSNYQTNYEQFQAVPYLPFAAAPGQHLSLPPAVPYGQYQPERQHDHLPLRRTRSGSFHERGHSAPPFNSAPWLDEPEPMTATALPQRNANPQKMKALPPTPDNFRLGEDDMPWTPTGPYAMEYYRDDDEEQPVSSMSSENRRENRRGSTRPRNERDRGRTSEMEGLATAMLTVDNGFEDQWWYQGSRLVNVAGDLITPSAVANRCAPGGTIRWPVADDDDRSAFREREPFHSIEPFQPMEGPVPSTIHSPPPSVLELVSPLSDFSSDTLNSLNFLALKRSLTYNSDELHI</sequence>